<dbReference type="EMBL" id="JABBGH010000001">
    <property type="protein sequence ID" value="NML64247.1"/>
    <property type="molecule type" value="Genomic_DNA"/>
</dbReference>
<protein>
    <recommendedName>
        <fullName evidence="2">DUF5723 domain-containing protein</fullName>
    </recommendedName>
</protein>
<keyword evidence="4" id="KW-1185">Reference proteome</keyword>
<feature type="region of interest" description="Disordered" evidence="1">
    <location>
        <begin position="506"/>
        <end position="574"/>
    </location>
</feature>
<evidence type="ECO:0000256" key="1">
    <source>
        <dbReference type="SAM" id="MobiDB-lite"/>
    </source>
</evidence>
<dbReference type="Proteomes" id="UP000559626">
    <property type="component" value="Unassembled WGS sequence"/>
</dbReference>
<dbReference type="InterPro" id="IPR043781">
    <property type="entry name" value="DUF5723"/>
</dbReference>
<reference evidence="3 4" key="1">
    <citation type="submission" date="2020-04" db="EMBL/GenBank/DDBJ databases">
        <title>Hymenobacter polaris sp. nov., isolated from Arctic soil.</title>
        <authorList>
            <person name="Dahal R.H."/>
        </authorList>
    </citation>
    <scope>NUCLEOTIDE SEQUENCE [LARGE SCALE GENOMIC DNA]</scope>
    <source>
        <strain evidence="3 4">RP-2-7</strain>
    </source>
</reference>
<sequence>MKTNATLYRGRAAACLLPGLWLLAALGQPAAAQGWLGLALSNYGGTNGAYLNPSALADSRLSAYLNLGGASASFYNSYLQLNLPQKPWEKGFSFRKAYLVEQPGGSGPQFATATADVRLPSLMLTLGPRSAVAFSSRVRGFAQATGVSYSLAQLARYGLGEANQLGLADRLLTDNSFNLEANAYHEFALSYARTLTPNTTHFFKGGLTFKYLVGLGGGYVRNEGVQFRVLDKNTVELQSRQLSYGLTDFNLYGQSGFKAGDLYGAQQLGRGFGADLGLTYEWRPDYARYEYDMDGRTRPDETRNKYRLRLGVALTDLGALGYNSAQHVRQGQLAGTATVRLGQLDTLTFRTLQSVENTAQRLVGLSSTSREFTTYLPAALRLTADYHLAGPFYAGLLWTQSLLPASSLGSHTPSLLALAPRVEFSRAELAVPVVWANGYRQLQVGAMLRVGPLVLGSDNLGGLLGITSARGADVYFGLALALRRYRPRDKDGDGVSNRYDKCPKEKGTWATRGCPAPVGPLPALPPPSPAAPTDSLPPAPAAPAVVPPGFAAPMVPPAPALPAAVPPTAPPGPR</sequence>
<gene>
    <name evidence="3" type="ORF">HHL22_03415</name>
</gene>
<dbReference type="RefSeq" id="WP_169529558.1">
    <property type="nucleotide sequence ID" value="NZ_JABBGH010000001.1"/>
</dbReference>
<evidence type="ECO:0000313" key="4">
    <source>
        <dbReference type="Proteomes" id="UP000559626"/>
    </source>
</evidence>
<dbReference type="AlphaFoldDB" id="A0A7Y0ABQ9"/>
<evidence type="ECO:0000313" key="3">
    <source>
        <dbReference type="EMBL" id="NML64247.1"/>
    </source>
</evidence>
<feature type="compositionally biased region" description="Pro residues" evidence="1">
    <location>
        <begin position="517"/>
        <end position="541"/>
    </location>
</feature>
<name>A0A7Y0ABQ9_9BACT</name>
<organism evidence="3 4">
    <name type="scientific">Hymenobacter polaris</name>
    <dbReference type="NCBI Taxonomy" id="2682546"/>
    <lineage>
        <taxon>Bacteria</taxon>
        <taxon>Pseudomonadati</taxon>
        <taxon>Bacteroidota</taxon>
        <taxon>Cytophagia</taxon>
        <taxon>Cytophagales</taxon>
        <taxon>Hymenobacteraceae</taxon>
        <taxon>Hymenobacter</taxon>
    </lineage>
</organism>
<accession>A0A7Y0ABQ9</accession>
<comment type="caution">
    <text evidence="3">The sequence shown here is derived from an EMBL/GenBank/DDBJ whole genome shotgun (WGS) entry which is preliminary data.</text>
</comment>
<feature type="domain" description="DUF5723" evidence="2">
    <location>
        <begin position="53"/>
        <end position="458"/>
    </location>
</feature>
<feature type="compositionally biased region" description="Low complexity" evidence="1">
    <location>
        <begin position="542"/>
        <end position="553"/>
    </location>
</feature>
<evidence type="ECO:0000259" key="2">
    <source>
        <dbReference type="Pfam" id="PF18990"/>
    </source>
</evidence>
<feature type="compositionally biased region" description="Pro residues" evidence="1">
    <location>
        <begin position="554"/>
        <end position="574"/>
    </location>
</feature>
<dbReference type="Pfam" id="PF18990">
    <property type="entry name" value="DUF5723"/>
    <property type="match status" value="1"/>
</dbReference>
<proteinExistence type="predicted"/>